<comment type="caution">
    <text evidence="2">The sequence shown here is derived from an EMBL/GenBank/DDBJ whole genome shotgun (WGS) entry which is preliminary data.</text>
</comment>
<reference evidence="2 3" key="1">
    <citation type="journal article" date="2023" name="Sci. Data">
        <title>Genome assembly of the Korean intertidal mud-creeper Batillaria attramentaria.</title>
        <authorList>
            <person name="Patra A.K."/>
            <person name="Ho P.T."/>
            <person name="Jun S."/>
            <person name="Lee S.J."/>
            <person name="Kim Y."/>
            <person name="Won Y.J."/>
        </authorList>
    </citation>
    <scope>NUCLEOTIDE SEQUENCE [LARGE SCALE GENOMIC DNA]</scope>
    <source>
        <strain evidence="2">Wonlab-2016</strain>
    </source>
</reference>
<feature type="chain" id="PRO_5044740967" evidence="1">
    <location>
        <begin position="28"/>
        <end position="80"/>
    </location>
</feature>
<dbReference type="EMBL" id="JACVVK020000161">
    <property type="protein sequence ID" value="KAK7487649.1"/>
    <property type="molecule type" value="Genomic_DNA"/>
</dbReference>
<gene>
    <name evidence="2" type="ORF">BaRGS_00021068</name>
</gene>
<proteinExistence type="predicted"/>
<dbReference type="Proteomes" id="UP001519460">
    <property type="component" value="Unassembled WGS sequence"/>
</dbReference>
<keyword evidence="1" id="KW-0732">Signal</keyword>
<feature type="non-terminal residue" evidence="2">
    <location>
        <position position="80"/>
    </location>
</feature>
<name>A0ABD0KKF9_9CAEN</name>
<evidence type="ECO:0000256" key="1">
    <source>
        <dbReference type="SAM" id="SignalP"/>
    </source>
</evidence>
<feature type="signal peptide" evidence="1">
    <location>
        <begin position="1"/>
        <end position="27"/>
    </location>
</feature>
<evidence type="ECO:0000313" key="2">
    <source>
        <dbReference type="EMBL" id="KAK7487649.1"/>
    </source>
</evidence>
<organism evidence="2 3">
    <name type="scientific">Batillaria attramentaria</name>
    <dbReference type="NCBI Taxonomy" id="370345"/>
    <lineage>
        <taxon>Eukaryota</taxon>
        <taxon>Metazoa</taxon>
        <taxon>Spiralia</taxon>
        <taxon>Lophotrochozoa</taxon>
        <taxon>Mollusca</taxon>
        <taxon>Gastropoda</taxon>
        <taxon>Caenogastropoda</taxon>
        <taxon>Sorbeoconcha</taxon>
        <taxon>Cerithioidea</taxon>
        <taxon>Batillariidae</taxon>
        <taxon>Batillaria</taxon>
    </lineage>
</organism>
<dbReference type="AlphaFoldDB" id="A0ABD0KKF9"/>
<sequence length="80" mass="8999">MRDMAFRYCRASLLCLGIAVCVFQVRAKSVEVKRNKRSDDPAPFQAVVDNLVQEMNSLKGQLAAEQNARETKDVAIENKL</sequence>
<keyword evidence="3" id="KW-1185">Reference proteome</keyword>
<protein>
    <submittedName>
        <fullName evidence="2">Uncharacterized protein</fullName>
    </submittedName>
</protein>
<evidence type="ECO:0000313" key="3">
    <source>
        <dbReference type="Proteomes" id="UP001519460"/>
    </source>
</evidence>
<accession>A0ABD0KKF9</accession>